<accession>A0A177YAQ2</accession>
<dbReference type="Gene3D" id="3.30.1310.20">
    <property type="entry name" value="PRTase-like"/>
    <property type="match status" value="1"/>
</dbReference>
<dbReference type="InterPro" id="IPR029057">
    <property type="entry name" value="PRTase-like"/>
</dbReference>
<organism evidence="2 3">
    <name type="scientific">Rhodococcoides kyotonense</name>
    <dbReference type="NCBI Taxonomy" id="398843"/>
    <lineage>
        <taxon>Bacteria</taxon>
        <taxon>Bacillati</taxon>
        <taxon>Actinomycetota</taxon>
        <taxon>Actinomycetes</taxon>
        <taxon>Mycobacteriales</taxon>
        <taxon>Nocardiaceae</taxon>
        <taxon>Rhodococcoides</taxon>
    </lineage>
</organism>
<name>A0A177YAQ2_9NOCA</name>
<dbReference type="Pfam" id="PF00156">
    <property type="entry name" value="Pribosyltran"/>
    <property type="match status" value="1"/>
</dbReference>
<dbReference type="AlphaFoldDB" id="A0A177YAQ2"/>
<dbReference type="SUPFAM" id="SSF53271">
    <property type="entry name" value="PRTase-like"/>
    <property type="match status" value="1"/>
</dbReference>
<dbReference type="Gene3D" id="3.40.50.2020">
    <property type="match status" value="1"/>
</dbReference>
<reference evidence="2 3" key="1">
    <citation type="submission" date="2016-03" db="EMBL/GenBank/DDBJ databases">
        <title>Genome sequence of Rhodococcus kyotonensis KB10.</title>
        <authorList>
            <person name="Jeong H."/>
            <person name="Hong C.E."/>
            <person name="Jo S.H."/>
            <person name="Park J.M."/>
        </authorList>
    </citation>
    <scope>NUCLEOTIDE SEQUENCE [LARGE SCALE GENOMIC DNA]</scope>
    <source>
        <strain evidence="2 3">KB10</strain>
    </source>
</reference>
<keyword evidence="2" id="KW-0328">Glycosyltransferase</keyword>
<gene>
    <name evidence="2" type="ORF">A3K89_07280</name>
</gene>
<proteinExistence type="predicted"/>
<evidence type="ECO:0000313" key="3">
    <source>
        <dbReference type="Proteomes" id="UP000077519"/>
    </source>
</evidence>
<dbReference type="EMBL" id="LVHI01000023">
    <property type="protein sequence ID" value="OAK52604.1"/>
    <property type="molecule type" value="Genomic_DNA"/>
</dbReference>
<keyword evidence="2" id="KW-0808">Transferase</keyword>
<dbReference type="RefSeq" id="WP_068428234.1">
    <property type="nucleotide sequence ID" value="NZ_LVHI01000023.1"/>
</dbReference>
<dbReference type="CDD" id="cd06223">
    <property type="entry name" value="PRTases_typeI"/>
    <property type="match status" value="1"/>
</dbReference>
<keyword evidence="3" id="KW-1185">Reference proteome</keyword>
<feature type="domain" description="Phosphoribosyltransferase" evidence="1">
    <location>
        <begin position="8"/>
        <end position="178"/>
    </location>
</feature>
<dbReference type="Proteomes" id="UP000077519">
    <property type="component" value="Unassembled WGS sequence"/>
</dbReference>
<comment type="caution">
    <text evidence="2">The sequence shown here is derived from an EMBL/GenBank/DDBJ whole genome shotgun (WGS) entry which is preliminary data.</text>
</comment>
<evidence type="ECO:0000259" key="1">
    <source>
        <dbReference type="Pfam" id="PF00156"/>
    </source>
</evidence>
<protein>
    <submittedName>
        <fullName evidence="2">Phosphoribosyltransferase</fullName>
    </submittedName>
</protein>
<dbReference type="InterPro" id="IPR000836">
    <property type="entry name" value="PRTase_dom"/>
</dbReference>
<evidence type="ECO:0000313" key="2">
    <source>
        <dbReference type="EMBL" id="OAK52604.1"/>
    </source>
</evidence>
<dbReference type="GO" id="GO:0016757">
    <property type="term" value="F:glycosyltransferase activity"/>
    <property type="evidence" value="ECO:0007669"/>
    <property type="project" value="UniProtKB-KW"/>
</dbReference>
<sequence length="205" mass="21730">MMFADRMEAGRILAKDLGHLAGQNPLVLALPRGGVPVAAEIASALGAELDVIAVRKLGVPGQPELAMGAIGENGTLILNRDVIDHLRITADDIDHVRRQEEIELARRAQRWRRHGPRSRRGRLAVIVDDGMATGATAEAACRVAAAEGAAGIVLAVPVASPDAVARIQPLVNEVRCRVESHLDGVGAAYGDFHQLTDDEVTALLL</sequence>